<evidence type="ECO:0000256" key="4">
    <source>
        <dbReference type="PIRSR" id="PIRSR617453-50"/>
    </source>
</evidence>
<comment type="caution">
    <text evidence="6">The sequence shown here is derived from an EMBL/GenBank/DDBJ whole genome shotgun (WGS) entry which is preliminary data.</text>
</comment>
<dbReference type="NCBIfam" id="TIGR00527">
    <property type="entry name" value="gcvH"/>
    <property type="match status" value="1"/>
</dbReference>
<dbReference type="GO" id="GO:0019464">
    <property type="term" value="P:glycine decarboxylation via glycine cleavage system"/>
    <property type="evidence" value="ECO:0007669"/>
    <property type="project" value="UniProtKB-UniRule"/>
</dbReference>
<evidence type="ECO:0000256" key="3">
    <source>
        <dbReference type="HAMAP-Rule" id="MF_00272"/>
    </source>
</evidence>
<dbReference type="NCBIfam" id="NF002270">
    <property type="entry name" value="PRK01202.1"/>
    <property type="match status" value="1"/>
</dbReference>
<evidence type="ECO:0000256" key="2">
    <source>
        <dbReference type="ARBA" id="ARBA00022823"/>
    </source>
</evidence>
<dbReference type="InterPro" id="IPR011053">
    <property type="entry name" value="Single_hybrid_motif"/>
</dbReference>
<dbReference type="CDD" id="cd06848">
    <property type="entry name" value="GCS_H"/>
    <property type="match status" value="1"/>
</dbReference>
<evidence type="ECO:0000259" key="5">
    <source>
        <dbReference type="PROSITE" id="PS50968"/>
    </source>
</evidence>
<comment type="subunit">
    <text evidence="3">The glycine cleavage system is composed of four proteins: P, T, L and H.</text>
</comment>
<comment type="cofactor">
    <cofactor evidence="3">
        <name>(R)-lipoate</name>
        <dbReference type="ChEBI" id="CHEBI:83088"/>
    </cofactor>
    <text evidence="3">Binds 1 lipoyl cofactor covalently.</text>
</comment>
<protein>
    <recommendedName>
        <fullName evidence="3">Glycine cleavage system H protein</fullName>
    </recommendedName>
</protein>
<sequence length="128" mass="13795">MNVPADRKYTRSHEWAKQEDGRVVVGISDFAQESLGDVVFVETPEVGREVQAGEAVAVVESVKTASDIYAPVSGKVVEVNEALADEPELVNGDPYGAGWIFKLEPSDPAEMGALLGPDDYTKVIEEES</sequence>
<reference evidence="6" key="1">
    <citation type="journal article" date="2020" name="mSystems">
        <title>Genome- and Community-Level Interaction Insights into Carbon Utilization and Element Cycling Functions of Hydrothermarchaeota in Hydrothermal Sediment.</title>
        <authorList>
            <person name="Zhou Z."/>
            <person name="Liu Y."/>
            <person name="Xu W."/>
            <person name="Pan J."/>
            <person name="Luo Z.H."/>
            <person name="Li M."/>
        </authorList>
    </citation>
    <scope>NUCLEOTIDE SEQUENCE [LARGE SCALE GENOMIC DNA]</scope>
    <source>
        <strain evidence="6">HyVt-570</strain>
    </source>
</reference>
<dbReference type="InterPro" id="IPR000089">
    <property type="entry name" value="Biotin_lipoyl"/>
</dbReference>
<dbReference type="InterPro" id="IPR033753">
    <property type="entry name" value="GCV_H/Fam206"/>
</dbReference>
<dbReference type="PROSITE" id="PS00189">
    <property type="entry name" value="LIPOYL"/>
    <property type="match status" value="1"/>
</dbReference>
<dbReference type="EMBL" id="DRPZ01000206">
    <property type="protein sequence ID" value="HGY09974.1"/>
    <property type="molecule type" value="Genomic_DNA"/>
</dbReference>
<dbReference type="SUPFAM" id="SSF51230">
    <property type="entry name" value="Single hybrid motif"/>
    <property type="match status" value="1"/>
</dbReference>
<dbReference type="InterPro" id="IPR017453">
    <property type="entry name" value="GCV_H_sub"/>
</dbReference>
<organism evidence="6">
    <name type="scientific">Oceanithermus profundus</name>
    <dbReference type="NCBI Taxonomy" id="187137"/>
    <lineage>
        <taxon>Bacteria</taxon>
        <taxon>Thermotogati</taxon>
        <taxon>Deinococcota</taxon>
        <taxon>Deinococci</taxon>
        <taxon>Thermales</taxon>
        <taxon>Thermaceae</taxon>
        <taxon>Oceanithermus</taxon>
    </lineage>
</organism>
<dbReference type="PANTHER" id="PTHR11715">
    <property type="entry name" value="GLYCINE CLEAVAGE SYSTEM H PROTEIN"/>
    <property type="match status" value="1"/>
</dbReference>
<dbReference type="GO" id="GO:0005960">
    <property type="term" value="C:glycine cleavage complex"/>
    <property type="evidence" value="ECO:0007669"/>
    <property type="project" value="InterPro"/>
</dbReference>
<evidence type="ECO:0000256" key="1">
    <source>
        <dbReference type="ARBA" id="ARBA00009249"/>
    </source>
</evidence>
<dbReference type="AlphaFoldDB" id="A0A7C4Z5T5"/>
<evidence type="ECO:0000313" key="6">
    <source>
        <dbReference type="EMBL" id="HGY09974.1"/>
    </source>
</evidence>
<accession>A0A7C4Z5T5</accession>
<dbReference type="InterPro" id="IPR003016">
    <property type="entry name" value="2-oxoA_DH_lipoyl-BS"/>
</dbReference>
<keyword evidence="2 3" id="KW-0450">Lipoyl</keyword>
<dbReference type="Pfam" id="PF01597">
    <property type="entry name" value="GCV_H"/>
    <property type="match status" value="1"/>
</dbReference>
<dbReference type="InterPro" id="IPR002930">
    <property type="entry name" value="GCV_H"/>
</dbReference>
<comment type="similarity">
    <text evidence="1 3">Belongs to the GcvH family.</text>
</comment>
<comment type="function">
    <text evidence="3">The glycine cleavage system catalyzes the degradation of glycine. The H protein shuttles the methylamine group of glycine from the P protein to the T protein.</text>
</comment>
<dbReference type="PROSITE" id="PS50890">
    <property type="entry name" value="PUA"/>
    <property type="match status" value="1"/>
</dbReference>
<proteinExistence type="inferred from homology"/>
<feature type="domain" description="Lipoyl-binding" evidence="5">
    <location>
        <begin position="22"/>
        <end position="104"/>
    </location>
</feature>
<dbReference type="Proteomes" id="UP000885759">
    <property type="component" value="Unassembled WGS sequence"/>
</dbReference>
<feature type="modified residue" description="N6-lipoyllysine" evidence="3 4">
    <location>
        <position position="63"/>
    </location>
</feature>
<dbReference type="GO" id="GO:0005829">
    <property type="term" value="C:cytosol"/>
    <property type="evidence" value="ECO:0007669"/>
    <property type="project" value="TreeGrafter"/>
</dbReference>
<dbReference type="HAMAP" id="MF_00272">
    <property type="entry name" value="GcvH"/>
    <property type="match status" value="1"/>
</dbReference>
<dbReference type="GO" id="GO:0009249">
    <property type="term" value="P:protein lipoylation"/>
    <property type="evidence" value="ECO:0007669"/>
    <property type="project" value="TreeGrafter"/>
</dbReference>
<dbReference type="PROSITE" id="PS50968">
    <property type="entry name" value="BIOTINYL_LIPOYL"/>
    <property type="match status" value="1"/>
</dbReference>
<dbReference type="PANTHER" id="PTHR11715:SF3">
    <property type="entry name" value="GLYCINE CLEAVAGE SYSTEM H PROTEIN-RELATED"/>
    <property type="match status" value="1"/>
</dbReference>
<gene>
    <name evidence="3 6" type="primary">gcvH</name>
    <name evidence="6" type="ORF">ENK37_07995</name>
</gene>
<name>A0A7C4Z5T5_9DEIN</name>
<dbReference type="Gene3D" id="2.40.50.100">
    <property type="match status" value="1"/>
</dbReference>